<organism evidence="2 3">
    <name type="scientific">Apolygus lucorum</name>
    <name type="common">Small green plant bug</name>
    <name type="synonym">Lygocoris lucorum</name>
    <dbReference type="NCBI Taxonomy" id="248454"/>
    <lineage>
        <taxon>Eukaryota</taxon>
        <taxon>Metazoa</taxon>
        <taxon>Ecdysozoa</taxon>
        <taxon>Arthropoda</taxon>
        <taxon>Hexapoda</taxon>
        <taxon>Insecta</taxon>
        <taxon>Pterygota</taxon>
        <taxon>Neoptera</taxon>
        <taxon>Paraneoptera</taxon>
        <taxon>Hemiptera</taxon>
        <taxon>Heteroptera</taxon>
        <taxon>Panheteroptera</taxon>
        <taxon>Cimicomorpha</taxon>
        <taxon>Miridae</taxon>
        <taxon>Mirini</taxon>
        <taxon>Apolygus</taxon>
    </lineage>
</organism>
<dbReference type="GO" id="GO:0005737">
    <property type="term" value="C:cytoplasm"/>
    <property type="evidence" value="ECO:0007669"/>
    <property type="project" value="TreeGrafter"/>
</dbReference>
<feature type="compositionally biased region" description="Basic residues" evidence="1">
    <location>
        <begin position="366"/>
        <end position="378"/>
    </location>
</feature>
<dbReference type="GO" id="GO:0005634">
    <property type="term" value="C:nucleus"/>
    <property type="evidence" value="ECO:0007669"/>
    <property type="project" value="TreeGrafter"/>
</dbReference>
<keyword evidence="3" id="KW-1185">Reference proteome</keyword>
<feature type="region of interest" description="Disordered" evidence="1">
    <location>
        <begin position="363"/>
        <end position="393"/>
    </location>
</feature>
<reference evidence="2" key="1">
    <citation type="journal article" date="2021" name="Mol. Ecol. Resour.">
        <title>Apolygus lucorum genome provides insights into omnivorousness and mesophyll feeding.</title>
        <authorList>
            <person name="Liu Y."/>
            <person name="Liu H."/>
            <person name="Wang H."/>
            <person name="Huang T."/>
            <person name="Liu B."/>
            <person name="Yang B."/>
            <person name="Yin L."/>
            <person name="Li B."/>
            <person name="Zhang Y."/>
            <person name="Zhang S."/>
            <person name="Jiang F."/>
            <person name="Zhang X."/>
            <person name="Ren Y."/>
            <person name="Wang B."/>
            <person name="Wang S."/>
            <person name="Lu Y."/>
            <person name="Wu K."/>
            <person name="Fan W."/>
            <person name="Wang G."/>
        </authorList>
    </citation>
    <scope>NUCLEOTIDE SEQUENCE</scope>
    <source>
        <strain evidence="2">12Hb</strain>
    </source>
</reference>
<comment type="caution">
    <text evidence="2">The sequence shown here is derived from an EMBL/GenBank/DDBJ whole genome shotgun (WGS) entry which is preliminary data.</text>
</comment>
<proteinExistence type="predicted"/>
<sequence length="631" mass="71645">MAKLVEVYRNDDQKLNKRQLPLFVDENLTMVMDLSGLGFNFGNPSVRAKEIDKFLDMFNSLTVAEVRQAFSVDWKEFFATLGQTIPCVGCRRSVERLYEQLRKSGHPALEPLVITSNGTLTIKEDHFQWPRLLCTLLHGHSIRLNQLVESQFRSKKSRRCILHSLDYQRVRAPWKEVWDVMRPQCREEVLLIDAGSLMVTLEGYLQKHRFCGECRTKVLRAYWLLVEEPEPTREKGYIPALYAGIKRCLPDKHIHLPTNTEYVTTLVARVQPDIMGSSGERHAKTLEVAQGEVITCLGLCVYERLHRIQMRLKEEETTCQVLAAVAIDSLSRKFQTCVETKRGITKLELLALELTQEEIVKQQRKETKKLKRKKRRERKAGTDSKADEENSVENELDDSSCLLEALDLVETPVTCNEKAKPIPNGQNSQPPSPEVNMCNFCEKCGKNESEKSGTNTRKCSLKVNKSPEKASSCTKSLKPSNTSLGCDTCSKPKKRVEKVRRNFVCDYTQDCGYSSGNNNASSSAASSPEGSEVACCEEFCNDEGMCSKTANPPPKPAPKRQPTFPNNQRVVMSLEEMLEDGETSSDEESYIPLEDVRQFQSQDNISQKREELRKTLRAKFAQMCSTRSLKS</sequence>
<name>A0A6A4JHX2_APOLU</name>
<dbReference type="EMBL" id="WIXP02000010">
    <property type="protein sequence ID" value="KAF6204217.1"/>
    <property type="molecule type" value="Genomic_DNA"/>
</dbReference>
<protein>
    <recommendedName>
        <fullName evidence="4">Gametogenetin-binding protein 2-like</fullName>
    </recommendedName>
</protein>
<dbReference type="Proteomes" id="UP000466442">
    <property type="component" value="Unassembled WGS sequence"/>
</dbReference>
<evidence type="ECO:0000313" key="2">
    <source>
        <dbReference type="EMBL" id="KAF6204217.1"/>
    </source>
</evidence>
<evidence type="ECO:0008006" key="4">
    <source>
        <dbReference type="Google" id="ProtNLM"/>
    </source>
</evidence>
<evidence type="ECO:0000313" key="3">
    <source>
        <dbReference type="Proteomes" id="UP000466442"/>
    </source>
</evidence>
<feature type="compositionally biased region" description="Basic and acidic residues" evidence="1">
    <location>
        <begin position="379"/>
        <end position="388"/>
    </location>
</feature>
<dbReference type="InterPro" id="IPR026073">
    <property type="entry name" value="GGNBP2"/>
</dbReference>
<gene>
    <name evidence="2" type="ORF">GE061_002557</name>
</gene>
<dbReference type="AlphaFoldDB" id="A0A6A4JHX2"/>
<dbReference type="PANTHER" id="PTHR13601">
    <property type="entry name" value="GAMETOGENETIN-BINDING PROTEIN 2"/>
    <property type="match status" value="1"/>
</dbReference>
<accession>A0A6A4JHX2</accession>
<dbReference type="OrthoDB" id="2422440at2759"/>
<evidence type="ECO:0000256" key="1">
    <source>
        <dbReference type="SAM" id="MobiDB-lite"/>
    </source>
</evidence>
<dbReference type="PANTHER" id="PTHR13601:SF2">
    <property type="entry name" value="GAMETOGENETIN-BINDING PROTEIN 2"/>
    <property type="match status" value="1"/>
</dbReference>